<dbReference type="GO" id="GO:0005634">
    <property type="term" value="C:nucleus"/>
    <property type="evidence" value="ECO:0007669"/>
    <property type="project" value="UniProtKB-SubCell"/>
</dbReference>
<keyword evidence="5" id="KW-1185">Reference proteome</keyword>
<feature type="DNA-binding region" description="H-T-H motif" evidence="2">
    <location>
        <begin position="41"/>
        <end position="61"/>
    </location>
</feature>
<dbReference type="Gene3D" id="1.10.10.60">
    <property type="entry name" value="Homeodomain-like"/>
    <property type="match status" value="1"/>
</dbReference>
<dbReference type="SUPFAM" id="SSF46689">
    <property type="entry name" value="Homeodomain-like"/>
    <property type="match status" value="1"/>
</dbReference>
<comment type="caution">
    <text evidence="4">The sequence shown here is derived from an EMBL/GenBank/DDBJ whole genome shotgun (WGS) entry which is preliminary data.</text>
</comment>
<keyword evidence="2" id="KW-0238">DNA-binding</keyword>
<feature type="domain" description="HTH psq-type" evidence="3">
    <location>
        <begin position="14"/>
        <end position="65"/>
    </location>
</feature>
<organism evidence="4 5">
    <name type="scientific">Petrolisthes cinctipes</name>
    <name type="common">Flat porcelain crab</name>
    <dbReference type="NCBI Taxonomy" id="88211"/>
    <lineage>
        <taxon>Eukaryota</taxon>
        <taxon>Metazoa</taxon>
        <taxon>Ecdysozoa</taxon>
        <taxon>Arthropoda</taxon>
        <taxon>Crustacea</taxon>
        <taxon>Multicrustacea</taxon>
        <taxon>Malacostraca</taxon>
        <taxon>Eumalacostraca</taxon>
        <taxon>Eucarida</taxon>
        <taxon>Decapoda</taxon>
        <taxon>Pleocyemata</taxon>
        <taxon>Anomura</taxon>
        <taxon>Galatheoidea</taxon>
        <taxon>Porcellanidae</taxon>
        <taxon>Petrolisthes</taxon>
    </lineage>
</organism>
<gene>
    <name evidence="4" type="ORF">Pcinc_031663</name>
</gene>
<dbReference type="GO" id="GO:0003677">
    <property type="term" value="F:DNA binding"/>
    <property type="evidence" value="ECO:0007669"/>
    <property type="project" value="UniProtKB-UniRule"/>
</dbReference>
<proteinExistence type="predicted"/>
<dbReference type="Pfam" id="PF04218">
    <property type="entry name" value="CENP-B_N"/>
    <property type="match status" value="1"/>
</dbReference>
<comment type="subcellular location">
    <subcellularLocation>
        <location evidence="1 2">Nucleus</location>
    </subcellularLocation>
</comment>
<evidence type="ECO:0000256" key="2">
    <source>
        <dbReference type="PROSITE-ProRule" id="PRU00320"/>
    </source>
</evidence>
<keyword evidence="2" id="KW-0539">Nucleus</keyword>
<dbReference type="EMBL" id="JAWQEG010004232">
    <property type="protein sequence ID" value="KAK3862478.1"/>
    <property type="molecule type" value="Genomic_DNA"/>
</dbReference>
<sequence>MANVPQTHPPTAPGREIKKRKNLTYAEKWEIVKLINGGQTKLSAAKKYNINESTIRDIYKNREHIKKHIETTPPQVASQALRSRNQLLLKTEQLLLERYLNQQAKRNVTVDTREVTKWSK</sequence>
<dbReference type="PROSITE" id="PS50960">
    <property type="entry name" value="HTH_PSQ"/>
    <property type="match status" value="1"/>
</dbReference>
<evidence type="ECO:0000313" key="4">
    <source>
        <dbReference type="EMBL" id="KAK3862478.1"/>
    </source>
</evidence>
<name>A0AAE1K487_PETCI</name>
<dbReference type="InterPro" id="IPR007889">
    <property type="entry name" value="HTH_Psq"/>
</dbReference>
<evidence type="ECO:0000259" key="3">
    <source>
        <dbReference type="PROSITE" id="PS50960"/>
    </source>
</evidence>
<dbReference type="InterPro" id="IPR009057">
    <property type="entry name" value="Homeodomain-like_sf"/>
</dbReference>
<evidence type="ECO:0000256" key="1">
    <source>
        <dbReference type="ARBA" id="ARBA00004123"/>
    </source>
</evidence>
<protein>
    <recommendedName>
        <fullName evidence="3">HTH psq-type domain-containing protein</fullName>
    </recommendedName>
</protein>
<dbReference type="AlphaFoldDB" id="A0AAE1K487"/>
<accession>A0AAE1K487</accession>
<reference evidence="4" key="1">
    <citation type="submission" date="2023-10" db="EMBL/GenBank/DDBJ databases">
        <title>Genome assemblies of two species of porcelain crab, Petrolisthes cinctipes and Petrolisthes manimaculis (Anomura: Porcellanidae).</title>
        <authorList>
            <person name="Angst P."/>
        </authorList>
    </citation>
    <scope>NUCLEOTIDE SEQUENCE</scope>
    <source>
        <strain evidence="4">PB745_01</strain>
        <tissue evidence="4">Gill</tissue>
    </source>
</reference>
<evidence type="ECO:0000313" key="5">
    <source>
        <dbReference type="Proteomes" id="UP001286313"/>
    </source>
</evidence>
<dbReference type="Proteomes" id="UP001286313">
    <property type="component" value="Unassembled WGS sequence"/>
</dbReference>